<feature type="coiled-coil region" evidence="1">
    <location>
        <begin position="6"/>
        <end position="33"/>
    </location>
</feature>
<proteinExistence type="predicted"/>
<protein>
    <submittedName>
        <fullName evidence="2">Transposase domain protein</fullName>
    </submittedName>
</protein>
<evidence type="ECO:0000313" key="2">
    <source>
        <dbReference type="EMBL" id="ANB62310.1"/>
    </source>
</evidence>
<evidence type="ECO:0000256" key="1">
    <source>
        <dbReference type="SAM" id="Coils"/>
    </source>
</evidence>
<name>A0A167TTR0_9BACL</name>
<dbReference type="EMBL" id="CP015439">
    <property type="protein sequence ID" value="ANB62310.1"/>
    <property type="molecule type" value="Genomic_DNA"/>
</dbReference>
<organism evidence="2 3">
    <name type="scientific">Anoxybacteroides amylolyticum</name>
    <dbReference type="NCBI Taxonomy" id="294699"/>
    <lineage>
        <taxon>Bacteria</taxon>
        <taxon>Bacillati</taxon>
        <taxon>Bacillota</taxon>
        <taxon>Bacilli</taxon>
        <taxon>Bacillales</taxon>
        <taxon>Anoxybacillaceae</taxon>
        <taxon>Anoxybacteroides</taxon>
    </lineage>
</organism>
<dbReference type="Proteomes" id="UP000076865">
    <property type="component" value="Plasmid pDSM15939_1"/>
</dbReference>
<geneLocation type="plasmid" evidence="3">
    <name>pdsm15939_1</name>
</geneLocation>
<dbReference type="AlphaFoldDB" id="A0A167TTR0"/>
<sequence>MARIQIATLVRRYRQLEQEIATLTEELVALAQTTVEYEWLQTIPGLGDTTIVE</sequence>
<dbReference type="PATRIC" id="fig|294699.3.peg.3094"/>
<evidence type="ECO:0000313" key="3">
    <source>
        <dbReference type="Proteomes" id="UP000076865"/>
    </source>
</evidence>
<reference evidence="2 3" key="1">
    <citation type="journal article" date="2006" name="Syst. Appl. Microbiol.">
        <title>Anoxybacillus amylolyticus sp. nov., a thermophilic amylase producing bacterium isolated from Mount Rittmann (Antarctica).</title>
        <authorList>
            <person name="Poli A."/>
            <person name="Esposito E."/>
            <person name="Lama L."/>
            <person name="Orlando P."/>
            <person name="Nicolaus G."/>
            <person name="de Appolonia F."/>
            <person name="Gambacorta A."/>
            <person name="Nicolaus B."/>
        </authorList>
    </citation>
    <scope>NUCLEOTIDE SEQUENCE [LARGE SCALE GENOMIC DNA]</scope>
    <source>
        <strain evidence="2 3">DSM 15939</strain>
        <plasmid evidence="3">Plasmid pdsm15939_1</plasmid>
    </source>
</reference>
<dbReference type="KEGG" id="aamy:GFC30_2998"/>
<keyword evidence="3" id="KW-1185">Reference proteome</keyword>
<accession>A0A167TTR0</accession>
<keyword evidence="1" id="KW-0175">Coiled coil</keyword>
<keyword evidence="2" id="KW-0614">Plasmid</keyword>
<gene>
    <name evidence="2" type="ORF">GFC30_2998</name>
</gene>